<gene>
    <name evidence="3" type="ORF">K504DRAFT_504354</name>
</gene>
<evidence type="ECO:0000256" key="1">
    <source>
        <dbReference type="SAM" id="MobiDB-lite"/>
    </source>
</evidence>
<feature type="compositionally biased region" description="Low complexity" evidence="1">
    <location>
        <begin position="9"/>
        <end position="26"/>
    </location>
</feature>
<evidence type="ECO:0000256" key="2">
    <source>
        <dbReference type="SAM" id="Phobius"/>
    </source>
</evidence>
<keyword evidence="2" id="KW-0472">Membrane</keyword>
<accession>A0A6G1K301</accession>
<feature type="region of interest" description="Disordered" evidence="1">
    <location>
        <begin position="1"/>
        <end position="26"/>
    </location>
</feature>
<dbReference type="AlphaFoldDB" id="A0A6G1K301"/>
<dbReference type="EMBL" id="MU005774">
    <property type="protein sequence ID" value="KAF2707178.1"/>
    <property type="molecule type" value="Genomic_DNA"/>
</dbReference>
<dbReference type="Proteomes" id="UP000799428">
    <property type="component" value="Unassembled WGS sequence"/>
</dbReference>
<protein>
    <submittedName>
        <fullName evidence="3">Uncharacterized protein</fullName>
    </submittedName>
</protein>
<name>A0A6G1K301_9PLEO</name>
<proteinExistence type="predicted"/>
<keyword evidence="2" id="KW-0812">Transmembrane</keyword>
<evidence type="ECO:0000313" key="4">
    <source>
        <dbReference type="Proteomes" id="UP000799428"/>
    </source>
</evidence>
<sequence length="293" mass="32675">MATQNPICRSQTQARTRRTSSVSSLPSPTVDEMIILKAQNRRLTRDLAASNRSSKYLFIALVLALTSALFLAHNSITPSAHSLVYYFGLSKEGVDGDEVNWPTRTYALPLAPTPTNGEKASDFCGMLVPTAHPIYYKLDGPLSNFTLAQLGWILRDPHSILNIHPHRGAFHDDTVSASTRLQYVTEHLMQPWMDPALCDEDRGIFEHSVCIKAREKFANARDKLEDFATRSKSEAFHLCGTRNRWEVQSCLDKVEGKKIKRGNGDRGADMVGIEKMYRAMGLVKGNGHGDDVK</sequence>
<keyword evidence="4" id="KW-1185">Reference proteome</keyword>
<organism evidence="3 4">
    <name type="scientific">Pleomassaria siparia CBS 279.74</name>
    <dbReference type="NCBI Taxonomy" id="1314801"/>
    <lineage>
        <taxon>Eukaryota</taxon>
        <taxon>Fungi</taxon>
        <taxon>Dikarya</taxon>
        <taxon>Ascomycota</taxon>
        <taxon>Pezizomycotina</taxon>
        <taxon>Dothideomycetes</taxon>
        <taxon>Pleosporomycetidae</taxon>
        <taxon>Pleosporales</taxon>
        <taxon>Pleomassariaceae</taxon>
        <taxon>Pleomassaria</taxon>
    </lineage>
</organism>
<reference evidence="3" key="1">
    <citation type="journal article" date="2020" name="Stud. Mycol.">
        <title>101 Dothideomycetes genomes: a test case for predicting lifestyles and emergence of pathogens.</title>
        <authorList>
            <person name="Haridas S."/>
            <person name="Albert R."/>
            <person name="Binder M."/>
            <person name="Bloem J."/>
            <person name="Labutti K."/>
            <person name="Salamov A."/>
            <person name="Andreopoulos B."/>
            <person name="Baker S."/>
            <person name="Barry K."/>
            <person name="Bills G."/>
            <person name="Bluhm B."/>
            <person name="Cannon C."/>
            <person name="Castanera R."/>
            <person name="Culley D."/>
            <person name="Daum C."/>
            <person name="Ezra D."/>
            <person name="Gonzalez J."/>
            <person name="Henrissat B."/>
            <person name="Kuo A."/>
            <person name="Liang C."/>
            <person name="Lipzen A."/>
            <person name="Lutzoni F."/>
            <person name="Magnuson J."/>
            <person name="Mondo S."/>
            <person name="Nolan M."/>
            <person name="Ohm R."/>
            <person name="Pangilinan J."/>
            <person name="Park H.-J."/>
            <person name="Ramirez L."/>
            <person name="Alfaro M."/>
            <person name="Sun H."/>
            <person name="Tritt A."/>
            <person name="Yoshinaga Y."/>
            <person name="Zwiers L.-H."/>
            <person name="Turgeon B."/>
            <person name="Goodwin S."/>
            <person name="Spatafora J."/>
            <person name="Crous P."/>
            <person name="Grigoriev I."/>
        </authorList>
    </citation>
    <scope>NUCLEOTIDE SEQUENCE</scope>
    <source>
        <strain evidence="3">CBS 279.74</strain>
    </source>
</reference>
<keyword evidence="2" id="KW-1133">Transmembrane helix</keyword>
<feature type="transmembrane region" description="Helical" evidence="2">
    <location>
        <begin position="56"/>
        <end position="73"/>
    </location>
</feature>
<evidence type="ECO:0000313" key="3">
    <source>
        <dbReference type="EMBL" id="KAF2707178.1"/>
    </source>
</evidence>